<reference evidence="7" key="1">
    <citation type="submission" date="2022-08" db="UniProtKB">
        <authorList>
            <consortium name="EnsemblMetazoa"/>
        </authorList>
    </citation>
    <scope>IDENTIFICATION</scope>
</reference>
<evidence type="ECO:0000256" key="4">
    <source>
        <dbReference type="PROSITE-ProRule" id="PRU00042"/>
    </source>
</evidence>
<dbReference type="Gene3D" id="3.30.160.60">
    <property type="entry name" value="Classic Zinc Finger"/>
    <property type="match status" value="1"/>
</dbReference>
<sequence>MEQAELFELENILTKSTPFDVLVVVCNSTVIRRLLQPARKQEDLDEGDEGEKAAKKQARNKARMCTAQHNNLTTCYEMERYLKDEPKLQKYKKLPTDTPWDLFAAPGPLSGSWKVEVEPYCFDELNLNDRASDSRSESSSSSSSSFSSDGPPGSNGATNGWQVAGSNGLTSIKKEPAGEIALLDRQGGQILRVSAGPHVVRLTAGVAGANGKNVVTGVTRVIQVSPGLHAAIAQRNSSASPNASAQPSSKHHHRQQDHSPDAKRRIHKCQFLGCKKVYTKSSHLKAHQRTHTAFWGCGVCGERVKGHDKKFWSSSSSMSARFPPPCAVAFVDASGSFRMFQG</sequence>
<dbReference type="EnsemblMetazoa" id="ACOM031370-RA">
    <property type="protein sequence ID" value="ACOM031370-PA.1"/>
    <property type="gene ID" value="ACOM031370"/>
</dbReference>
<dbReference type="InterPro" id="IPR036236">
    <property type="entry name" value="Znf_C2H2_sf"/>
</dbReference>
<evidence type="ECO:0000256" key="3">
    <source>
        <dbReference type="ARBA" id="ARBA00022833"/>
    </source>
</evidence>
<keyword evidence="3" id="KW-0862">Zinc</keyword>
<accession>A0A8W7PH44</accession>
<feature type="region of interest" description="Disordered" evidence="5">
    <location>
        <begin position="234"/>
        <end position="263"/>
    </location>
</feature>
<dbReference type="GO" id="GO:0000981">
    <property type="term" value="F:DNA-binding transcription factor activity, RNA polymerase II-specific"/>
    <property type="evidence" value="ECO:0007669"/>
    <property type="project" value="TreeGrafter"/>
</dbReference>
<dbReference type="FunFam" id="3.30.160.60:FF:000021">
    <property type="entry name" value="Basic krueppel-like factor 3"/>
    <property type="match status" value="1"/>
</dbReference>
<dbReference type="SUPFAM" id="SSF57667">
    <property type="entry name" value="beta-beta-alpha zinc fingers"/>
    <property type="match status" value="1"/>
</dbReference>
<dbReference type="Proteomes" id="UP000075882">
    <property type="component" value="Unassembled WGS sequence"/>
</dbReference>
<dbReference type="PROSITE" id="PS50157">
    <property type="entry name" value="ZINC_FINGER_C2H2_2"/>
    <property type="match status" value="1"/>
</dbReference>
<dbReference type="PROSITE" id="PS00028">
    <property type="entry name" value="ZINC_FINGER_C2H2_1"/>
    <property type="match status" value="1"/>
</dbReference>
<dbReference type="GO" id="GO:0008270">
    <property type="term" value="F:zinc ion binding"/>
    <property type="evidence" value="ECO:0007669"/>
    <property type="project" value="UniProtKB-KW"/>
</dbReference>
<feature type="region of interest" description="Disordered" evidence="5">
    <location>
        <begin position="40"/>
        <end position="62"/>
    </location>
</feature>
<name>A0A8W7PH44_ANOCL</name>
<feature type="domain" description="C2H2-type" evidence="6">
    <location>
        <begin position="267"/>
        <end position="292"/>
    </location>
</feature>
<keyword evidence="1" id="KW-0479">Metal-binding</keyword>
<dbReference type="AlphaFoldDB" id="A0A8W7PH44"/>
<feature type="compositionally biased region" description="Polar residues" evidence="5">
    <location>
        <begin position="155"/>
        <end position="169"/>
    </location>
</feature>
<organism evidence="7">
    <name type="scientific">Anopheles coluzzii</name>
    <name type="common">African malaria mosquito</name>
    <dbReference type="NCBI Taxonomy" id="1518534"/>
    <lineage>
        <taxon>Eukaryota</taxon>
        <taxon>Metazoa</taxon>
        <taxon>Ecdysozoa</taxon>
        <taxon>Arthropoda</taxon>
        <taxon>Hexapoda</taxon>
        <taxon>Insecta</taxon>
        <taxon>Pterygota</taxon>
        <taxon>Neoptera</taxon>
        <taxon>Endopterygota</taxon>
        <taxon>Diptera</taxon>
        <taxon>Nematocera</taxon>
        <taxon>Culicoidea</taxon>
        <taxon>Culicidae</taxon>
        <taxon>Anophelinae</taxon>
        <taxon>Anopheles</taxon>
    </lineage>
</organism>
<proteinExistence type="predicted"/>
<evidence type="ECO:0000256" key="2">
    <source>
        <dbReference type="ARBA" id="ARBA00022771"/>
    </source>
</evidence>
<dbReference type="InterPro" id="IPR013087">
    <property type="entry name" value="Znf_C2H2_type"/>
</dbReference>
<dbReference type="PANTHER" id="PTHR23235">
    <property type="entry name" value="KRUEPPEL-LIKE TRANSCRIPTION FACTOR"/>
    <property type="match status" value="1"/>
</dbReference>
<evidence type="ECO:0000256" key="5">
    <source>
        <dbReference type="SAM" id="MobiDB-lite"/>
    </source>
</evidence>
<dbReference type="GO" id="GO:0000978">
    <property type="term" value="F:RNA polymerase II cis-regulatory region sequence-specific DNA binding"/>
    <property type="evidence" value="ECO:0007669"/>
    <property type="project" value="TreeGrafter"/>
</dbReference>
<dbReference type="VEuPathDB" id="VectorBase:ACON2_035210"/>
<protein>
    <recommendedName>
        <fullName evidence="6">C2H2-type domain-containing protein</fullName>
    </recommendedName>
</protein>
<feature type="region of interest" description="Disordered" evidence="5">
    <location>
        <begin position="131"/>
        <end position="169"/>
    </location>
</feature>
<dbReference type="PANTHER" id="PTHR23235:SF150">
    <property type="entry name" value="KRUEPPEL-LIKE FACTOR LUNA"/>
    <property type="match status" value="1"/>
</dbReference>
<evidence type="ECO:0000259" key="6">
    <source>
        <dbReference type="PROSITE" id="PS50157"/>
    </source>
</evidence>
<evidence type="ECO:0000313" key="7">
    <source>
        <dbReference type="EnsemblMetazoa" id="ACOM031370-PA.1"/>
    </source>
</evidence>
<keyword evidence="2 4" id="KW-0863">Zinc-finger</keyword>
<feature type="compositionally biased region" description="Low complexity" evidence="5">
    <location>
        <begin position="234"/>
        <end position="248"/>
    </location>
</feature>
<feature type="compositionally biased region" description="Low complexity" evidence="5">
    <location>
        <begin position="137"/>
        <end position="148"/>
    </location>
</feature>
<evidence type="ECO:0000256" key="1">
    <source>
        <dbReference type="ARBA" id="ARBA00022723"/>
    </source>
</evidence>